<feature type="domain" description="CHAD" evidence="1">
    <location>
        <begin position="4"/>
        <end position="284"/>
    </location>
</feature>
<accession>A0A7D4TP96</accession>
<dbReference type="EMBL" id="CP054038">
    <property type="protein sequence ID" value="QKJ20182.1"/>
    <property type="molecule type" value="Genomic_DNA"/>
</dbReference>
<reference evidence="2 3" key="1">
    <citation type="submission" date="2020-05" db="EMBL/GenBank/DDBJ databases">
        <title>Strain PA2F3 complete genome.</title>
        <authorList>
            <person name="Kim Y.-S."/>
            <person name="Kim S.-J."/>
            <person name="Jung H.-k."/>
            <person name="Kim S.-E."/>
            <person name="Kim K.-H."/>
        </authorList>
    </citation>
    <scope>NUCLEOTIDE SEQUENCE [LARGE SCALE GENOMIC DNA]</scope>
    <source>
        <strain evidence="2 3">PA2F3</strain>
    </source>
</reference>
<proteinExistence type="predicted"/>
<protein>
    <submittedName>
        <fullName evidence="2">CHAD domain-containing protein</fullName>
    </submittedName>
</protein>
<dbReference type="PANTHER" id="PTHR39339">
    <property type="entry name" value="SLR1444 PROTEIN"/>
    <property type="match status" value="1"/>
</dbReference>
<sequence>MPHPAPLADLLIPALRTAAAEVADTERAALADEPDGVHQHRVRVRRLRSLLGGVSAHLDAAAVARLRVGYQEWGRQLGAVRDIEVLADLAAEVLDAHGNVDLDMRRRLVDDPRAERAVAHARLVELAQAARAAHRTALLETFAAHPPIVEGEGDAAPAVRAIMRAEARRVRRAAARRDGSAASLHTLRKAGRRLRYVAEGVSGADPSLFPAQLQTFADAGNGIHDALGDHRDRDALAERLDRTAPLAGRAGEEVSAYRELAAELRREAEERLAGIDDLVAAVRAAARTLR</sequence>
<dbReference type="RefSeq" id="WP_172990618.1">
    <property type="nucleotide sequence ID" value="NZ_CP054038.1"/>
</dbReference>
<dbReference type="AlphaFoldDB" id="A0A7D4TP96"/>
<evidence type="ECO:0000313" key="2">
    <source>
        <dbReference type="EMBL" id="QKJ20182.1"/>
    </source>
</evidence>
<dbReference type="InterPro" id="IPR007899">
    <property type="entry name" value="CHAD_dom"/>
</dbReference>
<dbReference type="SMART" id="SM00880">
    <property type="entry name" value="CHAD"/>
    <property type="match status" value="1"/>
</dbReference>
<evidence type="ECO:0000313" key="3">
    <source>
        <dbReference type="Proteomes" id="UP000502498"/>
    </source>
</evidence>
<gene>
    <name evidence="2" type="ORF">HQM25_12970</name>
</gene>
<dbReference type="Pfam" id="PF05235">
    <property type="entry name" value="CHAD"/>
    <property type="match status" value="1"/>
</dbReference>
<organism evidence="2 3">
    <name type="scientific">Microbacterium hominis</name>
    <dbReference type="NCBI Taxonomy" id="162426"/>
    <lineage>
        <taxon>Bacteria</taxon>
        <taxon>Bacillati</taxon>
        <taxon>Actinomycetota</taxon>
        <taxon>Actinomycetes</taxon>
        <taxon>Micrococcales</taxon>
        <taxon>Microbacteriaceae</taxon>
        <taxon>Microbacterium</taxon>
    </lineage>
</organism>
<name>A0A7D4TP96_9MICO</name>
<dbReference type="PANTHER" id="PTHR39339:SF1">
    <property type="entry name" value="CHAD DOMAIN-CONTAINING PROTEIN"/>
    <property type="match status" value="1"/>
</dbReference>
<evidence type="ECO:0000259" key="1">
    <source>
        <dbReference type="PROSITE" id="PS51708"/>
    </source>
</evidence>
<dbReference type="Gene3D" id="1.40.20.10">
    <property type="entry name" value="CHAD domain"/>
    <property type="match status" value="1"/>
</dbReference>
<dbReference type="InterPro" id="IPR038186">
    <property type="entry name" value="CHAD_dom_sf"/>
</dbReference>
<dbReference type="PROSITE" id="PS51708">
    <property type="entry name" value="CHAD"/>
    <property type="match status" value="1"/>
</dbReference>
<dbReference type="Proteomes" id="UP000502498">
    <property type="component" value="Chromosome"/>
</dbReference>